<accession>A0A1H3T1A7</accession>
<dbReference type="Gene3D" id="1.10.1740.10">
    <property type="match status" value="1"/>
</dbReference>
<dbReference type="AlphaFoldDB" id="A0A1H3T1A7"/>
<dbReference type="EMBL" id="FNON01000017">
    <property type="protein sequence ID" value="SDZ44056.1"/>
    <property type="molecule type" value="Genomic_DNA"/>
</dbReference>
<dbReference type="InterPro" id="IPR014284">
    <property type="entry name" value="RNA_pol_sigma-70_dom"/>
</dbReference>
<dbReference type="GO" id="GO:0006352">
    <property type="term" value="P:DNA-templated transcription initiation"/>
    <property type="evidence" value="ECO:0007669"/>
    <property type="project" value="InterPro"/>
</dbReference>
<dbReference type="OrthoDB" id="265863at2"/>
<feature type="domain" description="RNA polymerase sigma-70 region 2" evidence="6">
    <location>
        <begin position="24"/>
        <end position="90"/>
    </location>
</feature>
<sequence length="180" mass="20310">MLNRDLGRLVRLAAEGDQTAWNALVRSLSVVVRNAAHASASCDADVRDACQDAWLALVGKRCSLEHPERLPGWLATAARRCAHRRVMKRRSDVPLACRTEYAAASPEQLVLLTERDKMLWKAVARLPRRSRALMWLLAHHPELSQREIAAELGIRPGSVGPLRRRCLDRLRHQLITEGFD</sequence>
<dbReference type="SUPFAM" id="SSF88946">
    <property type="entry name" value="Sigma2 domain of RNA polymerase sigma factors"/>
    <property type="match status" value="1"/>
</dbReference>
<evidence type="ECO:0000256" key="2">
    <source>
        <dbReference type="ARBA" id="ARBA00023015"/>
    </source>
</evidence>
<organism evidence="7 8">
    <name type="scientific">Amycolatopsis xylanica</name>
    <dbReference type="NCBI Taxonomy" id="589385"/>
    <lineage>
        <taxon>Bacteria</taxon>
        <taxon>Bacillati</taxon>
        <taxon>Actinomycetota</taxon>
        <taxon>Actinomycetes</taxon>
        <taxon>Pseudonocardiales</taxon>
        <taxon>Pseudonocardiaceae</taxon>
        <taxon>Amycolatopsis</taxon>
    </lineage>
</organism>
<reference evidence="7 8" key="1">
    <citation type="submission" date="2016-10" db="EMBL/GenBank/DDBJ databases">
        <authorList>
            <person name="de Groot N.N."/>
        </authorList>
    </citation>
    <scope>NUCLEOTIDE SEQUENCE [LARGE SCALE GENOMIC DNA]</scope>
    <source>
        <strain evidence="7 8">CPCC 202699</strain>
    </source>
</reference>
<evidence type="ECO:0000256" key="4">
    <source>
        <dbReference type="ARBA" id="ARBA00023125"/>
    </source>
</evidence>
<proteinExistence type="inferred from homology"/>
<keyword evidence="5" id="KW-0804">Transcription</keyword>
<dbReference type="InterPro" id="IPR007627">
    <property type="entry name" value="RNA_pol_sigma70_r2"/>
</dbReference>
<dbReference type="InterPro" id="IPR039425">
    <property type="entry name" value="RNA_pol_sigma-70-like"/>
</dbReference>
<evidence type="ECO:0000256" key="5">
    <source>
        <dbReference type="ARBA" id="ARBA00023163"/>
    </source>
</evidence>
<keyword evidence="4" id="KW-0238">DNA-binding</keyword>
<comment type="similarity">
    <text evidence="1">Belongs to the sigma-70 factor family. ECF subfamily.</text>
</comment>
<dbReference type="GO" id="GO:0016987">
    <property type="term" value="F:sigma factor activity"/>
    <property type="evidence" value="ECO:0007669"/>
    <property type="project" value="UniProtKB-KW"/>
</dbReference>
<dbReference type="PANTHER" id="PTHR43133">
    <property type="entry name" value="RNA POLYMERASE ECF-TYPE SIGMA FACTO"/>
    <property type="match status" value="1"/>
</dbReference>
<evidence type="ECO:0000259" key="6">
    <source>
        <dbReference type="Pfam" id="PF04542"/>
    </source>
</evidence>
<dbReference type="Gene3D" id="1.10.10.10">
    <property type="entry name" value="Winged helix-like DNA-binding domain superfamily/Winged helix DNA-binding domain"/>
    <property type="match status" value="1"/>
</dbReference>
<dbReference type="InterPro" id="IPR036388">
    <property type="entry name" value="WH-like_DNA-bd_sf"/>
</dbReference>
<evidence type="ECO:0000313" key="8">
    <source>
        <dbReference type="Proteomes" id="UP000199515"/>
    </source>
</evidence>
<dbReference type="Proteomes" id="UP000199515">
    <property type="component" value="Unassembled WGS sequence"/>
</dbReference>
<evidence type="ECO:0000256" key="1">
    <source>
        <dbReference type="ARBA" id="ARBA00010641"/>
    </source>
</evidence>
<protein>
    <submittedName>
        <fullName evidence="7">RNA polymerase sigma factor, sigma-70 family</fullName>
    </submittedName>
</protein>
<gene>
    <name evidence="7" type="ORF">SAMN05421504_1178</name>
</gene>
<keyword evidence="8" id="KW-1185">Reference proteome</keyword>
<dbReference type="InterPro" id="IPR013324">
    <property type="entry name" value="RNA_pol_sigma_r3/r4-like"/>
</dbReference>
<dbReference type="Pfam" id="PF04542">
    <property type="entry name" value="Sigma70_r2"/>
    <property type="match status" value="1"/>
</dbReference>
<dbReference type="InterPro" id="IPR013325">
    <property type="entry name" value="RNA_pol_sigma_r2"/>
</dbReference>
<evidence type="ECO:0000256" key="3">
    <source>
        <dbReference type="ARBA" id="ARBA00023082"/>
    </source>
</evidence>
<dbReference type="SUPFAM" id="SSF88659">
    <property type="entry name" value="Sigma3 and sigma4 domains of RNA polymerase sigma factors"/>
    <property type="match status" value="1"/>
</dbReference>
<evidence type="ECO:0000313" key="7">
    <source>
        <dbReference type="EMBL" id="SDZ44056.1"/>
    </source>
</evidence>
<name>A0A1H3T1A7_9PSEU</name>
<dbReference type="NCBIfam" id="TIGR02937">
    <property type="entry name" value="sigma70-ECF"/>
    <property type="match status" value="1"/>
</dbReference>
<keyword evidence="2" id="KW-0805">Transcription regulation</keyword>
<keyword evidence="3" id="KW-0731">Sigma factor</keyword>
<dbReference type="PANTHER" id="PTHR43133:SF8">
    <property type="entry name" value="RNA POLYMERASE SIGMA FACTOR HI_1459-RELATED"/>
    <property type="match status" value="1"/>
</dbReference>
<dbReference type="GO" id="GO:0003677">
    <property type="term" value="F:DNA binding"/>
    <property type="evidence" value="ECO:0007669"/>
    <property type="project" value="UniProtKB-KW"/>
</dbReference>
<dbReference type="STRING" id="589385.SAMN05421504_1178"/>